<keyword evidence="5 7" id="KW-1133">Transmembrane helix</keyword>
<comment type="caution">
    <text evidence="9">The sequence shown here is derived from an EMBL/GenBank/DDBJ whole genome shotgun (WGS) entry which is preliminary data.</text>
</comment>
<reference evidence="10" key="1">
    <citation type="submission" date="2012-11" db="EMBL/GenBank/DDBJ databases">
        <authorList>
            <person name="Becker E.A."/>
            <person name="Seitzer P."/>
            <person name="Tritt A."/>
            <person name="Larsen D."/>
            <person name="Yao A."/>
            <person name="Wu D."/>
            <person name="Darling A."/>
            <person name="Eisen J.A."/>
            <person name="Facciotti M.T."/>
        </authorList>
    </citation>
    <scope>NUCLEOTIDE SEQUENCE [LARGE SCALE GENOMIC DNA]</scope>
    <source>
        <strain evidence="10">ATCC 29605 / DSM 3757 / JCM 8879 / NBRC 14742 / NCIMB 2012 / VKM B-1768 / DS2</strain>
    </source>
</reference>
<dbReference type="Proteomes" id="UP000011532">
    <property type="component" value="Unassembled WGS sequence"/>
</dbReference>
<evidence type="ECO:0000256" key="3">
    <source>
        <dbReference type="ARBA" id="ARBA00022475"/>
    </source>
</evidence>
<evidence type="ECO:0000313" key="9">
    <source>
        <dbReference type="EMBL" id="ELY35865.1"/>
    </source>
</evidence>
<dbReference type="GO" id="GO:0071916">
    <property type="term" value="F:dipeptide transmembrane transporter activity"/>
    <property type="evidence" value="ECO:0007669"/>
    <property type="project" value="TreeGrafter"/>
</dbReference>
<keyword evidence="3" id="KW-1003">Cell membrane</keyword>
<proteinExistence type="inferred from homology"/>
<evidence type="ECO:0000256" key="5">
    <source>
        <dbReference type="ARBA" id="ARBA00022989"/>
    </source>
</evidence>
<dbReference type="OrthoDB" id="44105at2157"/>
<gene>
    <name evidence="9" type="ORF">C498_02920</name>
</gene>
<name>A0A384L8I5_HALVD</name>
<dbReference type="CDD" id="cd06261">
    <property type="entry name" value="TM_PBP2"/>
    <property type="match status" value="1"/>
</dbReference>
<evidence type="ECO:0000256" key="1">
    <source>
        <dbReference type="ARBA" id="ARBA00004651"/>
    </source>
</evidence>
<dbReference type="GO" id="GO:0005886">
    <property type="term" value="C:plasma membrane"/>
    <property type="evidence" value="ECO:0007669"/>
    <property type="project" value="UniProtKB-SubCell"/>
</dbReference>
<keyword evidence="2 7" id="KW-0813">Transport</keyword>
<dbReference type="RefSeq" id="WP_004041391.1">
    <property type="nucleotide sequence ID" value="NC_013966.1"/>
</dbReference>
<feature type="transmembrane region" description="Helical" evidence="7">
    <location>
        <begin position="275"/>
        <end position="298"/>
    </location>
</feature>
<dbReference type="InterPro" id="IPR045621">
    <property type="entry name" value="BPD_transp_1_N"/>
</dbReference>
<dbReference type="EMBL" id="AOHU01000025">
    <property type="protein sequence ID" value="ELY35865.1"/>
    <property type="molecule type" value="Genomic_DNA"/>
</dbReference>
<evidence type="ECO:0000256" key="7">
    <source>
        <dbReference type="RuleBase" id="RU363032"/>
    </source>
</evidence>
<accession>A0A384L8I5</accession>
<feature type="transmembrane region" description="Helical" evidence="7">
    <location>
        <begin position="163"/>
        <end position="184"/>
    </location>
</feature>
<feature type="transmembrane region" description="Helical" evidence="7">
    <location>
        <begin position="12"/>
        <end position="31"/>
    </location>
</feature>
<sequence length="308" mass="33776">MKLYQYVARGLLAMIPKLTLVSIVVFLLIQLPPGSPVDLLAPPRAGPEEISQLTQKYGLDRPLYVQYLSWLTNLVQGDFGTSIKTGKPVLEMIMVRLPITLRFTTLGLVLMYVIAIPVGVISALRQNTWVDYVSMGFVLLGVSFPAFWVGILFLIVFGVQLEWVATAGYGTLGLLLMPAIALALRGSAVEARVMRSSMVETMQETYVQMARANGLSNRSVVLKHALRNAILPVVTLLGLRLGWVIASGVVLEIVFSRPGVGRLMVNSIFGRDYPVVQGILLILAAAIMFGNLLADVLYSVVDPRIRYD</sequence>
<dbReference type="PANTHER" id="PTHR43163">
    <property type="entry name" value="DIPEPTIDE TRANSPORT SYSTEM PERMEASE PROTEIN DPPB-RELATED"/>
    <property type="match status" value="1"/>
</dbReference>
<dbReference type="PROSITE" id="PS50928">
    <property type="entry name" value="ABC_TM1"/>
    <property type="match status" value="1"/>
</dbReference>
<dbReference type="SUPFAM" id="SSF161098">
    <property type="entry name" value="MetI-like"/>
    <property type="match status" value="1"/>
</dbReference>
<organism evidence="9 10">
    <name type="scientific">Haloferax volcanii (strain ATCC 29605 / DSM 3757 / JCM 8879 / NBRC 14742 / NCIMB 2012 / VKM B-1768 / DS2)</name>
    <name type="common">Halobacterium volcanii</name>
    <dbReference type="NCBI Taxonomy" id="309800"/>
    <lineage>
        <taxon>Archaea</taxon>
        <taxon>Methanobacteriati</taxon>
        <taxon>Methanobacteriota</taxon>
        <taxon>Stenosarchaea group</taxon>
        <taxon>Halobacteria</taxon>
        <taxon>Halobacteriales</taxon>
        <taxon>Haloferacaceae</taxon>
        <taxon>Haloferax</taxon>
    </lineage>
</organism>
<dbReference type="PANTHER" id="PTHR43163:SF6">
    <property type="entry name" value="DIPEPTIDE TRANSPORT SYSTEM PERMEASE PROTEIN DPPB-RELATED"/>
    <property type="match status" value="1"/>
</dbReference>
<evidence type="ECO:0000259" key="8">
    <source>
        <dbReference type="PROSITE" id="PS50928"/>
    </source>
</evidence>
<comment type="subcellular location">
    <subcellularLocation>
        <location evidence="1 7">Cell membrane</location>
        <topology evidence="1 7">Multi-pass membrane protein</topology>
    </subcellularLocation>
</comment>
<dbReference type="GeneID" id="8923548"/>
<feature type="transmembrane region" description="Helical" evidence="7">
    <location>
        <begin position="229"/>
        <end position="255"/>
    </location>
</feature>
<evidence type="ECO:0000256" key="6">
    <source>
        <dbReference type="ARBA" id="ARBA00023136"/>
    </source>
</evidence>
<dbReference type="Pfam" id="PF00528">
    <property type="entry name" value="BPD_transp_1"/>
    <property type="match status" value="1"/>
</dbReference>
<protein>
    <submittedName>
        <fullName evidence="9">Peptide ABC transporter permease</fullName>
    </submittedName>
</protein>
<dbReference type="Pfam" id="PF19300">
    <property type="entry name" value="BPD_transp_1_N"/>
    <property type="match status" value="1"/>
</dbReference>
<evidence type="ECO:0000313" key="10">
    <source>
        <dbReference type="Proteomes" id="UP000011532"/>
    </source>
</evidence>
<feature type="transmembrane region" description="Helical" evidence="7">
    <location>
        <begin position="99"/>
        <end position="124"/>
    </location>
</feature>
<reference evidence="9 10" key="2">
    <citation type="journal article" date="2014" name="PLoS Genet.">
        <title>Phylogenetically driven sequencing of extremely halophilic archaea reveals strategies for static and dynamic osmo-response.</title>
        <authorList>
            <person name="Becker E.A."/>
            <person name="Seitzer P.M."/>
            <person name="Tritt A."/>
            <person name="Larsen D."/>
            <person name="Krusor M."/>
            <person name="Yao A.I."/>
            <person name="Wu D."/>
            <person name="Madern D."/>
            <person name="Eisen J.A."/>
            <person name="Darling A.E."/>
            <person name="Facciotti M.T."/>
        </authorList>
    </citation>
    <scope>NUCLEOTIDE SEQUENCE [LARGE SCALE GENOMIC DNA]</scope>
    <source>
        <strain evidence="10">ATCC 29605 / DSM 3757 / JCM 8879 / NBRC 14742 / NCIMB 2012 / VKM B-1768 / DS2</strain>
    </source>
</reference>
<dbReference type="Gene3D" id="1.10.3720.10">
    <property type="entry name" value="MetI-like"/>
    <property type="match status" value="1"/>
</dbReference>
<dbReference type="AlphaFoldDB" id="A0A384L8I5"/>
<feature type="transmembrane region" description="Helical" evidence="7">
    <location>
        <begin position="136"/>
        <end position="157"/>
    </location>
</feature>
<evidence type="ECO:0000256" key="2">
    <source>
        <dbReference type="ARBA" id="ARBA00022448"/>
    </source>
</evidence>
<keyword evidence="4 7" id="KW-0812">Transmembrane</keyword>
<dbReference type="InterPro" id="IPR035906">
    <property type="entry name" value="MetI-like_sf"/>
</dbReference>
<feature type="domain" description="ABC transmembrane type-1" evidence="8">
    <location>
        <begin position="97"/>
        <end position="294"/>
    </location>
</feature>
<dbReference type="InterPro" id="IPR000515">
    <property type="entry name" value="MetI-like"/>
</dbReference>
<evidence type="ECO:0000256" key="4">
    <source>
        <dbReference type="ARBA" id="ARBA00022692"/>
    </source>
</evidence>
<keyword evidence="6 7" id="KW-0472">Membrane</keyword>
<comment type="similarity">
    <text evidence="7">Belongs to the binding-protein-dependent transport system permease family.</text>
</comment>